<sequence>MLCGKSRIGLACSKKYSRNCVSSCGYSSSNDQKMGYPDNHPGECDESKPTHIIVGAGTAGCVVANRLSENPTNRVLLLEAGHSDVYHFNWKLRMPRAYVCNLSSQKHNWMYHSTAQKNLNDRAIYLAKGRVWGGTSTINSMVYEFGNAENFNEWENQGASKWSYKFIENYIKRSEDDSFTCSSFTHLDTIQAPCEHPLHKAFIGAAHSVGIAEVVTDCIVKQDGVYPANLTISNGERLNTSRAYLWSALKRPNLSIKSGVICTRILFDRSKAIGVEFVEEENSITKQPLDLFNREKIYCENSVVLTAGAVGTPHILMNSGIGNGDHLKAHSIPIVQHLPGVGRNLQDHLEVSIRQLCSKPIARNNSLSSFSYAGIALSDALEWFRKRNGIAALGFYELNRPDLRFRFLPETLYNSDRKVGAEHAYQMNVTLVQPKSRGYIILADRDARRPPLINTNYLSDPDDLPRLRLAIRRARDILADESFDEFRGSEITPGSLCVNNDQLDEFIRATAVSAHQLSSTCKMGCATDIEAVVNPETMQVYGVDNLHVADASVMPSVVNVDVTATTIMLAHRGATLIEASESKQ</sequence>
<dbReference type="PROSITE" id="PS00624">
    <property type="entry name" value="GMC_OXRED_2"/>
    <property type="match status" value="1"/>
</dbReference>
<evidence type="ECO:0000259" key="8">
    <source>
        <dbReference type="PROSITE" id="PS00624"/>
    </source>
</evidence>
<dbReference type="InterPro" id="IPR007867">
    <property type="entry name" value="GMC_OxRtase_C"/>
</dbReference>
<feature type="domain" description="Glucose-methanol-choline oxidoreductase N-terminal" evidence="8">
    <location>
        <begin position="308"/>
        <end position="322"/>
    </location>
</feature>
<dbReference type="Gene3D" id="3.30.560.10">
    <property type="entry name" value="Glucose Oxidase, domain 3"/>
    <property type="match status" value="1"/>
</dbReference>
<dbReference type="Gene3D" id="3.50.50.60">
    <property type="entry name" value="FAD/NAD(P)-binding domain"/>
    <property type="match status" value="1"/>
</dbReference>
<gene>
    <name evidence="9" type="ORF">ASIM_LOCUS11026</name>
</gene>
<dbReference type="PANTHER" id="PTHR11552">
    <property type="entry name" value="GLUCOSE-METHANOL-CHOLINE GMC OXIDOREDUCTASE"/>
    <property type="match status" value="1"/>
</dbReference>
<proteinExistence type="inferred from homology"/>
<comment type="cofactor">
    <cofactor evidence="1 5">
        <name>FAD</name>
        <dbReference type="ChEBI" id="CHEBI:57692"/>
    </cofactor>
</comment>
<reference evidence="11" key="1">
    <citation type="submission" date="2016-04" db="UniProtKB">
        <authorList>
            <consortium name="WormBaseParasite"/>
        </authorList>
    </citation>
    <scope>IDENTIFICATION</scope>
</reference>
<dbReference type="PIRSF" id="PIRSF000137">
    <property type="entry name" value="Alcohol_oxidase"/>
    <property type="match status" value="1"/>
</dbReference>
<dbReference type="Pfam" id="PF00732">
    <property type="entry name" value="GMC_oxred_N"/>
    <property type="match status" value="1"/>
</dbReference>
<dbReference type="SUPFAM" id="SSF51905">
    <property type="entry name" value="FAD/NAD(P)-binding domain"/>
    <property type="match status" value="1"/>
</dbReference>
<comment type="similarity">
    <text evidence="2 6">Belongs to the GMC oxidoreductase family.</text>
</comment>
<dbReference type="WBParaSite" id="ASIM_0001146801-mRNA-1">
    <property type="protein sequence ID" value="ASIM_0001146801-mRNA-1"/>
    <property type="gene ID" value="ASIM_0001146801"/>
</dbReference>
<dbReference type="InterPro" id="IPR036188">
    <property type="entry name" value="FAD/NAD-bd_sf"/>
</dbReference>
<evidence type="ECO:0000256" key="3">
    <source>
        <dbReference type="ARBA" id="ARBA00022630"/>
    </source>
</evidence>
<evidence type="ECO:0000313" key="9">
    <source>
        <dbReference type="EMBL" id="VDK44186.1"/>
    </source>
</evidence>
<evidence type="ECO:0000259" key="7">
    <source>
        <dbReference type="PROSITE" id="PS00623"/>
    </source>
</evidence>
<dbReference type="Proteomes" id="UP000267096">
    <property type="component" value="Unassembled WGS sequence"/>
</dbReference>
<keyword evidence="10" id="KW-1185">Reference proteome</keyword>
<protein>
    <submittedName>
        <fullName evidence="11">Choline dehydrogenase, mitochondrial (inferred by orthology to a human protein)</fullName>
    </submittedName>
</protein>
<organism evidence="11">
    <name type="scientific">Anisakis simplex</name>
    <name type="common">Herring worm</name>
    <dbReference type="NCBI Taxonomy" id="6269"/>
    <lineage>
        <taxon>Eukaryota</taxon>
        <taxon>Metazoa</taxon>
        <taxon>Ecdysozoa</taxon>
        <taxon>Nematoda</taxon>
        <taxon>Chromadorea</taxon>
        <taxon>Rhabditida</taxon>
        <taxon>Spirurina</taxon>
        <taxon>Ascaridomorpha</taxon>
        <taxon>Ascaridoidea</taxon>
        <taxon>Anisakidae</taxon>
        <taxon>Anisakis</taxon>
        <taxon>Anisakis simplex complex</taxon>
    </lineage>
</organism>
<dbReference type="AlphaFoldDB" id="A0A0M3JTU1"/>
<reference evidence="9 10" key="2">
    <citation type="submission" date="2018-11" db="EMBL/GenBank/DDBJ databases">
        <authorList>
            <consortium name="Pathogen Informatics"/>
        </authorList>
    </citation>
    <scope>NUCLEOTIDE SEQUENCE [LARGE SCALE GENOMIC DNA]</scope>
</reference>
<evidence type="ECO:0000256" key="2">
    <source>
        <dbReference type="ARBA" id="ARBA00010790"/>
    </source>
</evidence>
<evidence type="ECO:0000256" key="5">
    <source>
        <dbReference type="PIRSR" id="PIRSR000137-2"/>
    </source>
</evidence>
<evidence type="ECO:0000313" key="11">
    <source>
        <dbReference type="WBParaSite" id="ASIM_0001146801-mRNA-1"/>
    </source>
</evidence>
<evidence type="ECO:0000313" key="10">
    <source>
        <dbReference type="Proteomes" id="UP000267096"/>
    </source>
</evidence>
<accession>A0A0M3JTU1</accession>
<keyword evidence="4 5" id="KW-0274">FAD</keyword>
<dbReference type="PANTHER" id="PTHR11552:SF147">
    <property type="entry name" value="CHOLINE DEHYDROGENASE, MITOCHONDRIAL"/>
    <property type="match status" value="1"/>
</dbReference>
<name>A0A0M3JTU1_ANISI</name>
<dbReference type="Pfam" id="PF05199">
    <property type="entry name" value="GMC_oxred_C"/>
    <property type="match status" value="1"/>
</dbReference>
<dbReference type="EMBL" id="UYRR01031035">
    <property type="protein sequence ID" value="VDK44186.1"/>
    <property type="molecule type" value="Genomic_DNA"/>
</dbReference>
<evidence type="ECO:0000256" key="1">
    <source>
        <dbReference type="ARBA" id="ARBA00001974"/>
    </source>
</evidence>
<dbReference type="PROSITE" id="PS00623">
    <property type="entry name" value="GMC_OXRED_1"/>
    <property type="match status" value="1"/>
</dbReference>
<feature type="binding site" evidence="5">
    <location>
        <begin position="139"/>
        <end position="142"/>
    </location>
    <ligand>
        <name>FAD</name>
        <dbReference type="ChEBI" id="CHEBI:57692"/>
    </ligand>
</feature>
<evidence type="ECO:0000256" key="4">
    <source>
        <dbReference type="ARBA" id="ARBA00022827"/>
    </source>
</evidence>
<dbReference type="OrthoDB" id="269227at2759"/>
<evidence type="ECO:0000256" key="6">
    <source>
        <dbReference type="RuleBase" id="RU003968"/>
    </source>
</evidence>
<feature type="domain" description="Glucose-methanol-choline oxidoreductase N-terminal" evidence="7">
    <location>
        <begin position="129"/>
        <end position="152"/>
    </location>
</feature>
<dbReference type="InterPro" id="IPR000172">
    <property type="entry name" value="GMC_OxRdtase_N"/>
</dbReference>
<dbReference type="SUPFAM" id="SSF54373">
    <property type="entry name" value="FAD-linked reductases, C-terminal domain"/>
    <property type="match status" value="1"/>
</dbReference>
<keyword evidence="3 6" id="KW-0285">Flavoprotein</keyword>
<dbReference type="GO" id="GO:0016614">
    <property type="term" value="F:oxidoreductase activity, acting on CH-OH group of donors"/>
    <property type="evidence" value="ECO:0007669"/>
    <property type="project" value="InterPro"/>
</dbReference>
<dbReference type="GO" id="GO:0050660">
    <property type="term" value="F:flavin adenine dinucleotide binding"/>
    <property type="evidence" value="ECO:0007669"/>
    <property type="project" value="InterPro"/>
</dbReference>
<feature type="binding site" evidence="5">
    <location>
        <position position="131"/>
    </location>
    <ligand>
        <name>FAD</name>
        <dbReference type="ChEBI" id="CHEBI:57692"/>
    </ligand>
</feature>
<dbReference type="InterPro" id="IPR012132">
    <property type="entry name" value="GMC_OxRdtase"/>
</dbReference>
<feature type="binding site" evidence="5">
    <location>
        <position position="135"/>
    </location>
    <ligand>
        <name>FAD</name>
        <dbReference type="ChEBI" id="CHEBI:57692"/>
    </ligand>
</feature>